<organism evidence="1 2">
    <name type="scientific">Polarella glacialis</name>
    <name type="common">Dinoflagellate</name>
    <dbReference type="NCBI Taxonomy" id="89957"/>
    <lineage>
        <taxon>Eukaryota</taxon>
        <taxon>Sar</taxon>
        <taxon>Alveolata</taxon>
        <taxon>Dinophyceae</taxon>
        <taxon>Suessiales</taxon>
        <taxon>Suessiaceae</taxon>
        <taxon>Polarella</taxon>
    </lineage>
</organism>
<proteinExistence type="predicted"/>
<gene>
    <name evidence="1" type="ORF">PGLA2088_LOCUS22680</name>
</gene>
<name>A0A813JJU3_POLGL</name>
<accession>A0A813JJU3</accession>
<comment type="caution">
    <text evidence="1">The sequence shown here is derived from an EMBL/GenBank/DDBJ whole genome shotgun (WGS) entry which is preliminary data.</text>
</comment>
<evidence type="ECO:0000313" key="2">
    <source>
        <dbReference type="Proteomes" id="UP000626109"/>
    </source>
</evidence>
<sequence length="117" mass="13169">MKASLLRSEIFEIAPSSPRSPRAPVSDQQMAEKIPWLKVQTVRGCDKSLRYHPQAVVKGNVFVLLSSYEVRRAMWTGTSFPLFDQNSQTLSILALLLAVGRRRLEVQRGDSVKALKD</sequence>
<dbReference type="EMBL" id="CAJNNW010026009">
    <property type="protein sequence ID" value="CAE8681917.1"/>
    <property type="molecule type" value="Genomic_DNA"/>
</dbReference>
<dbReference type="Proteomes" id="UP000626109">
    <property type="component" value="Unassembled WGS sequence"/>
</dbReference>
<dbReference type="AlphaFoldDB" id="A0A813JJU3"/>
<protein>
    <submittedName>
        <fullName evidence="1">Uncharacterized protein</fullName>
    </submittedName>
</protein>
<reference evidence="1" key="1">
    <citation type="submission" date="2021-02" db="EMBL/GenBank/DDBJ databases">
        <authorList>
            <person name="Dougan E. K."/>
            <person name="Rhodes N."/>
            <person name="Thang M."/>
            <person name="Chan C."/>
        </authorList>
    </citation>
    <scope>NUCLEOTIDE SEQUENCE</scope>
</reference>
<evidence type="ECO:0000313" key="1">
    <source>
        <dbReference type="EMBL" id="CAE8681917.1"/>
    </source>
</evidence>